<organism evidence="4 5">
    <name type="scientific">Flavobacterium branchiophilum</name>
    <dbReference type="NCBI Taxonomy" id="55197"/>
    <lineage>
        <taxon>Bacteria</taxon>
        <taxon>Pseudomonadati</taxon>
        <taxon>Bacteroidota</taxon>
        <taxon>Flavobacteriia</taxon>
        <taxon>Flavobacteriales</taxon>
        <taxon>Flavobacteriaceae</taxon>
        <taxon>Flavobacterium</taxon>
    </lineage>
</organism>
<sequence>MTLEKQIQNSIIQNFKTESGALYASIPISYQLFGQPLHTAPIVLVNHALTGNAQVIGPNGWWNDLIGPEKTIDTEKYTILAFNIPGNGYDGFLIENYTDFKARDIAKLFLEALKTLHIHTLHTIIGGSVGGGIAWEMAALSPNLTKNLIPIATDWKSTDWLIANCYLQDQILSNSSKPIEDARIHAMMCYRTPESFKAKFNRTINDNSSVFNVESWLEHHGEKLKNRFQLSAYKLMNQLLKTIDITRNNTDFLTLIPKIKANIHIIGINSDLFFIIDENKATYNAIKPLKSNIYLKEIQSIHGHDAFLIEFEQLNTLLKDVF</sequence>
<evidence type="ECO:0000256" key="2">
    <source>
        <dbReference type="PIRSR" id="PIRSR000443-1"/>
    </source>
</evidence>
<dbReference type="EMBL" id="VFPJ01000001">
    <property type="protein sequence ID" value="TQM39619.1"/>
    <property type="molecule type" value="Genomic_DNA"/>
</dbReference>
<accession>A0A543G0K4</accession>
<proteinExistence type="predicted"/>
<feature type="active site" description="Nucleophile" evidence="2">
    <location>
        <position position="128"/>
    </location>
</feature>
<feature type="domain" description="AB hydrolase-1" evidence="3">
    <location>
        <begin position="41"/>
        <end position="155"/>
    </location>
</feature>
<dbReference type="InterPro" id="IPR000073">
    <property type="entry name" value="AB_hydrolase_1"/>
</dbReference>
<evidence type="ECO:0000259" key="3">
    <source>
        <dbReference type="Pfam" id="PF00561"/>
    </source>
</evidence>
<feature type="active site" evidence="2">
    <location>
        <position position="271"/>
    </location>
</feature>
<keyword evidence="1 4" id="KW-0808">Transferase</keyword>
<dbReference type="Gene3D" id="3.40.50.1820">
    <property type="entry name" value="alpha/beta hydrolase"/>
    <property type="match status" value="1"/>
</dbReference>
<gene>
    <name evidence="4" type="ORF">BC670_0434</name>
</gene>
<dbReference type="PANTHER" id="PTHR32268">
    <property type="entry name" value="HOMOSERINE O-ACETYLTRANSFERASE"/>
    <property type="match status" value="1"/>
</dbReference>
<dbReference type="GO" id="GO:0009086">
    <property type="term" value="P:methionine biosynthetic process"/>
    <property type="evidence" value="ECO:0007669"/>
    <property type="project" value="TreeGrafter"/>
</dbReference>
<comment type="caution">
    <text evidence="4">The sequence shown here is derived from an EMBL/GenBank/DDBJ whole genome shotgun (WGS) entry which is preliminary data.</text>
</comment>
<dbReference type="Pfam" id="PF00561">
    <property type="entry name" value="Abhydrolase_1"/>
    <property type="match status" value="1"/>
</dbReference>
<dbReference type="PANTHER" id="PTHR32268:SF11">
    <property type="entry name" value="HOMOSERINE O-ACETYLTRANSFERASE"/>
    <property type="match status" value="1"/>
</dbReference>
<evidence type="ECO:0000256" key="1">
    <source>
        <dbReference type="ARBA" id="ARBA00022679"/>
    </source>
</evidence>
<dbReference type="InterPro" id="IPR029058">
    <property type="entry name" value="AB_hydrolase_fold"/>
</dbReference>
<name>A0A543G0K4_9FLAO</name>
<feature type="active site" evidence="2">
    <location>
        <position position="304"/>
    </location>
</feature>
<dbReference type="Proteomes" id="UP000320773">
    <property type="component" value="Unassembled WGS sequence"/>
</dbReference>
<evidence type="ECO:0000313" key="4">
    <source>
        <dbReference type="EMBL" id="TQM39619.1"/>
    </source>
</evidence>
<reference evidence="4 5" key="1">
    <citation type="submission" date="2019-06" db="EMBL/GenBank/DDBJ databases">
        <title>Genomic Encyclopedia of Archaeal and Bacterial Type Strains, Phase II (KMG-II): from individual species to whole genera.</title>
        <authorList>
            <person name="Goeker M."/>
        </authorList>
    </citation>
    <scope>NUCLEOTIDE SEQUENCE [LARGE SCALE GENOMIC DNA]</scope>
    <source>
        <strain evidence="4 5">DSM 24789</strain>
    </source>
</reference>
<dbReference type="AlphaFoldDB" id="A0A543G0K4"/>
<protein>
    <submittedName>
        <fullName evidence="4">Homoserine O-acetyltransferase</fullName>
    </submittedName>
</protein>
<dbReference type="InterPro" id="IPR008220">
    <property type="entry name" value="HAT_MetX-like"/>
</dbReference>
<dbReference type="PIRSF" id="PIRSF000443">
    <property type="entry name" value="Homoser_Ac_trans"/>
    <property type="match status" value="1"/>
</dbReference>
<dbReference type="GO" id="GO:0009092">
    <property type="term" value="P:homoserine metabolic process"/>
    <property type="evidence" value="ECO:0007669"/>
    <property type="project" value="TreeGrafter"/>
</dbReference>
<dbReference type="GO" id="GO:0004414">
    <property type="term" value="F:homoserine O-acetyltransferase activity"/>
    <property type="evidence" value="ECO:0007669"/>
    <property type="project" value="TreeGrafter"/>
</dbReference>
<evidence type="ECO:0000313" key="5">
    <source>
        <dbReference type="Proteomes" id="UP000320773"/>
    </source>
</evidence>
<dbReference type="SUPFAM" id="SSF53474">
    <property type="entry name" value="alpha/beta-Hydrolases"/>
    <property type="match status" value="1"/>
</dbReference>